<dbReference type="PROSITE" id="PS51900">
    <property type="entry name" value="CB"/>
    <property type="match status" value="1"/>
</dbReference>
<name>A0A426DFG0_9FIRM</name>
<evidence type="ECO:0000256" key="3">
    <source>
        <dbReference type="ARBA" id="ARBA00023172"/>
    </source>
</evidence>
<dbReference type="Pfam" id="PF02920">
    <property type="entry name" value="Integrase_DNA"/>
    <property type="match status" value="1"/>
</dbReference>
<feature type="domain" description="Core-binding (CB)" evidence="6">
    <location>
        <begin position="82"/>
        <end position="163"/>
    </location>
</feature>
<feature type="domain" description="Tyr recombinase" evidence="5">
    <location>
        <begin position="186"/>
        <end position="393"/>
    </location>
</feature>
<dbReference type="InterPro" id="IPR002104">
    <property type="entry name" value="Integrase_catalytic"/>
</dbReference>
<evidence type="ECO:0000256" key="2">
    <source>
        <dbReference type="ARBA" id="ARBA00023125"/>
    </source>
</evidence>
<dbReference type="Pfam" id="PF00589">
    <property type="entry name" value="Phage_integrase"/>
    <property type="match status" value="1"/>
</dbReference>
<dbReference type="InterPro" id="IPR011010">
    <property type="entry name" value="DNA_brk_join_enz"/>
</dbReference>
<evidence type="ECO:0000313" key="7">
    <source>
        <dbReference type="EMBL" id="RRK31607.1"/>
    </source>
</evidence>
<organism evidence="7 8">
    <name type="scientific">Schaedlerella arabinosiphila</name>
    <dbReference type="NCBI Taxonomy" id="2044587"/>
    <lineage>
        <taxon>Bacteria</taxon>
        <taxon>Bacillati</taxon>
        <taxon>Bacillota</taxon>
        <taxon>Clostridia</taxon>
        <taxon>Lachnospirales</taxon>
        <taxon>Lachnospiraceae</taxon>
        <taxon>Schaedlerella</taxon>
    </lineage>
</organism>
<dbReference type="AlphaFoldDB" id="A0A426DFG0"/>
<dbReference type="InterPro" id="IPR050090">
    <property type="entry name" value="Tyrosine_recombinase_XerCD"/>
</dbReference>
<dbReference type="GO" id="GO:0003677">
    <property type="term" value="F:DNA binding"/>
    <property type="evidence" value="ECO:0007669"/>
    <property type="project" value="UniProtKB-UniRule"/>
</dbReference>
<dbReference type="InterPro" id="IPR013762">
    <property type="entry name" value="Integrase-like_cat_sf"/>
</dbReference>
<sequence>MSEKRRDKRGRILRNGEIQTEDGRYRYKYIDLFGETKYVYSWRLDKNDRMPAGKKPEPSLREKEKQIAADLFDKIIPDGGGLTVTELVEKYTSLKTGVRPSTRANYKTVINMLKKENFGRERIDRVRISDAKLWLIQLQKNGRGFSTIRTIRGILRPAFQMAMDDDLIRKNPFSFELATVIYNDSITREALTREDERNFLKFVKEDSHFKKYYEGIYILFNTGLRISEFVGLTRADIDFKNMKINVDHQLQRYAKIGYRIEKPKTESGIRQVPMTQEVADCFRKIFKSRKYPKVEPMIDGYSGFLYLDKNGMPTVALHWDKYFQHICQKYNQIYRNQMPKVTPHVCRHTFCSRMAAARMNPKTLQYIMGHSDISVTLNTYTHLGFEDAIEEMRRITGN</sequence>
<dbReference type="RefSeq" id="WP_125127247.1">
    <property type="nucleotide sequence ID" value="NZ_RHJS01000002.1"/>
</dbReference>
<dbReference type="GO" id="GO:0006310">
    <property type="term" value="P:DNA recombination"/>
    <property type="evidence" value="ECO:0007669"/>
    <property type="project" value="UniProtKB-KW"/>
</dbReference>
<keyword evidence="3" id="KW-0233">DNA recombination</keyword>
<evidence type="ECO:0000256" key="4">
    <source>
        <dbReference type="PROSITE-ProRule" id="PRU01248"/>
    </source>
</evidence>
<dbReference type="Gene3D" id="1.10.443.10">
    <property type="entry name" value="Intergrase catalytic core"/>
    <property type="match status" value="1"/>
</dbReference>
<dbReference type="Gene3D" id="1.10.150.130">
    <property type="match status" value="1"/>
</dbReference>
<accession>A0A426DFG0</accession>
<protein>
    <submittedName>
        <fullName evidence="7">Site-specific integrase</fullName>
    </submittedName>
</protein>
<dbReference type="PANTHER" id="PTHR30349">
    <property type="entry name" value="PHAGE INTEGRASE-RELATED"/>
    <property type="match status" value="1"/>
</dbReference>
<keyword evidence="8" id="KW-1185">Reference proteome</keyword>
<dbReference type="InterPro" id="IPR016177">
    <property type="entry name" value="DNA-bd_dom_sf"/>
</dbReference>
<evidence type="ECO:0000256" key="1">
    <source>
        <dbReference type="ARBA" id="ARBA00008857"/>
    </source>
</evidence>
<dbReference type="Gene3D" id="3.30.160.60">
    <property type="entry name" value="Classic Zinc Finger"/>
    <property type="match status" value="1"/>
</dbReference>
<dbReference type="CDD" id="cd01189">
    <property type="entry name" value="INT_ICEBs1_C_like"/>
    <property type="match status" value="1"/>
</dbReference>
<evidence type="ECO:0000259" key="5">
    <source>
        <dbReference type="PROSITE" id="PS51898"/>
    </source>
</evidence>
<dbReference type="PROSITE" id="PS51898">
    <property type="entry name" value="TYR_RECOMBINASE"/>
    <property type="match status" value="1"/>
</dbReference>
<dbReference type="EMBL" id="RHJS01000002">
    <property type="protein sequence ID" value="RRK31607.1"/>
    <property type="molecule type" value="Genomic_DNA"/>
</dbReference>
<dbReference type="InterPro" id="IPR010998">
    <property type="entry name" value="Integrase_recombinase_N"/>
</dbReference>
<dbReference type="Proteomes" id="UP000274920">
    <property type="component" value="Unassembled WGS sequence"/>
</dbReference>
<evidence type="ECO:0000313" key="8">
    <source>
        <dbReference type="Proteomes" id="UP000274920"/>
    </source>
</evidence>
<comment type="similarity">
    <text evidence="1">Belongs to the 'phage' integrase family.</text>
</comment>
<keyword evidence="2 4" id="KW-0238">DNA-binding</keyword>
<dbReference type="InterPro" id="IPR004191">
    <property type="entry name" value="Integrase_Tn916-type_DNA-bd_N"/>
</dbReference>
<reference evidence="7" key="1">
    <citation type="submission" date="2018-10" db="EMBL/GenBank/DDBJ databases">
        <title>Schaedlerella arabinophila gen. nov. sp. nov., isolated from the mouse intestinal tract and comparative analysis with the genome of the closely related altered Schaedler flora strain ASF502.</title>
        <authorList>
            <person name="Miyake S."/>
            <person name="Soh M."/>
            <person name="Seedorf H."/>
        </authorList>
    </citation>
    <scope>NUCLEOTIDE SEQUENCE [LARGE SCALE GENOMIC DNA]</scope>
    <source>
        <strain evidence="7">DSM 106076</strain>
    </source>
</reference>
<proteinExistence type="inferred from homology"/>
<dbReference type="PANTHER" id="PTHR30349:SF64">
    <property type="entry name" value="PROPHAGE INTEGRASE INTD-RELATED"/>
    <property type="match status" value="1"/>
</dbReference>
<comment type="caution">
    <text evidence="7">The sequence shown here is derived from an EMBL/GenBank/DDBJ whole genome shotgun (WGS) entry which is preliminary data.</text>
</comment>
<gene>
    <name evidence="7" type="ORF">EBB54_09735</name>
</gene>
<dbReference type="InterPro" id="IPR044068">
    <property type="entry name" value="CB"/>
</dbReference>
<dbReference type="GO" id="GO:0008907">
    <property type="term" value="F:integrase activity"/>
    <property type="evidence" value="ECO:0007669"/>
    <property type="project" value="InterPro"/>
</dbReference>
<evidence type="ECO:0000259" key="6">
    <source>
        <dbReference type="PROSITE" id="PS51900"/>
    </source>
</evidence>
<dbReference type="SUPFAM" id="SSF56349">
    <property type="entry name" value="DNA breaking-rejoining enzymes"/>
    <property type="match status" value="1"/>
</dbReference>
<dbReference type="SUPFAM" id="SSF54171">
    <property type="entry name" value="DNA-binding domain"/>
    <property type="match status" value="1"/>
</dbReference>